<evidence type="ECO:0000313" key="9">
    <source>
        <dbReference type="EMBL" id="KAK4307306.1"/>
    </source>
</evidence>
<comment type="caution">
    <text evidence="9">The sequence shown here is derived from an EMBL/GenBank/DDBJ whole genome shotgun (WGS) entry which is preliminary data.</text>
</comment>
<sequence>MKDNFDKRTVDREFKPGDLVLAFLPIPKKPLQSKFHGPYVIKQKVSNVNYVIKTPDRRKSERLIHVNLIKLYVIRDSNQDVSVLNFEETTNISVDEQDDILVATDMKLQNSDILANPQVKLQHLTPDQREEMVCLLMEFLQLFGDAPLQCPLVEHDVELISSARPIKQHPYRVSPWKREALRKEVQFLMDHGLMEKSDSAWASPCLLVDKPDGSFRMCTDYRQVNQLTSFVTPDGLYAYAVMPFGMVNAPATFQRLIHRVTEGLIGVQSYLDDLIVYSKTWEDHLLQLRALLYNRAEAQLTVNLAKSEFCHAKVVFLGHVVGQGDVSPVSAKVEAIASLPVPQDRKAVMHYLGMTGYYRRFVPNFADVSAPLTDLVSPKKKFVWTQECQDSFVKVRALLTNSPILKSPQFNKPFVLQIDASDVGVGAVLLQYSDDDVLHPVCYASTKLKPHQKNYSTIEKECYAMIYAIEKFNVYLNGSSFHIDIYTDHNPLKFLHI</sequence>
<dbReference type="InterPro" id="IPR050951">
    <property type="entry name" value="Retrovirus_Pol_polyprotein"/>
</dbReference>
<dbReference type="Pfam" id="PF17919">
    <property type="entry name" value="RT_RNaseH_2"/>
    <property type="match status" value="1"/>
</dbReference>
<name>A0AAE1PFU8_9EUCA</name>
<keyword evidence="3" id="KW-0378">Hydrolase</keyword>
<dbReference type="Pfam" id="PF00078">
    <property type="entry name" value="RVT_1"/>
    <property type="match status" value="1"/>
</dbReference>
<dbReference type="FunFam" id="3.30.70.270:FF:000003">
    <property type="entry name" value="Transposon Ty3-G Gag-Pol polyprotein"/>
    <property type="match status" value="1"/>
</dbReference>
<keyword evidence="1" id="KW-0548">Nucleotidyltransferase</keyword>
<dbReference type="FunFam" id="3.30.70.270:FF:000026">
    <property type="entry name" value="Transposon Ty3-G Gag-Pol polyprotein"/>
    <property type="match status" value="1"/>
</dbReference>
<dbReference type="InterPro" id="IPR041577">
    <property type="entry name" value="RT_RNaseH_2"/>
</dbReference>
<evidence type="ECO:0000313" key="10">
    <source>
        <dbReference type="Proteomes" id="UP001292094"/>
    </source>
</evidence>
<dbReference type="PANTHER" id="PTHR37984">
    <property type="entry name" value="PROTEIN CBG26694"/>
    <property type="match status" value="1"/>
</dbReference>
<keyword evidence="3" id="KW-0255">Endonuclease</keyword>
<dbReference type="CDD" id="cd01647">
    <property type="entry name" value="RT_LTR"/>
    <property type="match status" value="1"/>
</dbReference>
<dbReference type="InterPro" id="IPR043128">
    <property type="entry name" value="Rev_trsase/Diguanyl_cyclase"/>
</dbReference>
<protein>
    <recommendedName>
        <fullName evidence="11">Reverse transcriptase domain-containing protein</fullName>
    </recommendedName>
</protein>
<proteinExistence type="predicted"/>
<keyword evidence="4" id="KW-0695">RNA-directed DNA polymerase</keyword>
<dbReference type="GO" id="GO:0003964">
    <property type="term" value="F:RNA-directed DNA polymerase activity"/>
    <property type="evidence" value="ECO:0007669"/>
    <property type="project" value="UniProtKB-KW"/>
</dbReference>
<gene>
    <name evidence="9" type="ORF">Pmani_020910</name>
</gene>
<dbReference type="SUPFAM" id="SSF56672">
    <property type="entry name" value="DNA/RNA polymerases"/>
    <property type="match status" value="1"/>
</dbReference>
<evidence type="ECO:0000256" key="1">
    <source>
        <dbReference type="ARBA" id="ARBA00022695"/>
    </source>
</evidence>
<evidence type="ECO:0000256" key="4">
    <source>
        <dbReference type="ARBA" id="ARBA00022918"/>
    </source>
</evidence>
<keyword evidence="5" id="KW-0511">Multifunctional enzyme</keyword>
<feature type="domain" description="Integrase p58-like C-terminal" evidence="8">
    <location>
        <begin position="37"/>
        <end position="70"/>
    </location>
</feature>
<evidence type="ECO:0000256" key="3">
    <source>
        <dbReference type="ARBA" id="ARBA00022759"/>
    </source>
</evidence>
<feature type="domain" description="Reverse transcriptase/retrotransposon-derived protein RNase H-like" evidence="7">
    <location>
        <begin position="384"/>
        <end position="483"/>
    </location>
</feature>
<evidence type="ECO:0000256" key="2">
    <source>
        <dbReference type="ARBA" id="ARBA00022722"/>
    </source>
</evidence>
<feature type="domain" description="Reverse transcriptase" evidence="6">
    <location>
        <begin position="227"/>
        <end position="320"/>
    </location>
</feature>
<dbReference type="EMBL" id="JAWZYT010002014">
    <property type="protein sequence ID" value="KAK4307306.1"/>
    <property type="molecule type" value="Genomic_DNA"/>
</dbReference>
<dbReference type="AlphaFoldDB" id="A0AAE1PFU8"/>
<dbReference type="GO" id="GO:0004519">
    <property type="term" value="F:endonuclease activity"/>
    <property type="evidence" value="ECO:0007669"/>
    <property type="project" value="UniProtKB-KW"/>
</dbReference>
<dbReference type="InterPro" id="IPR043502">
    <property type="entry name" value="DNA/RNA_pol_sf"/>
</dbReference>
<dbReference type="InterPro" id="IPR054465">
    <property type="entry name" value="Integrase_p58-like_C"/>
</dbReference>
<dbReference type="Gene3D" id="3.10.20.370">
    <property type="match status" value="1"/>
</dbReference>
<reference evidence="9" key="1">
    <citation type="submission" date="2023-11" db="EMBL/GenBank/DDBJ databases">
        <title>Genome assemblies of two species of porcelain crab, Petrolisthes cinctipes and Petrolisthes manimaculis (Anomura: Porcellanidae).</title>
        <authorList>
            <person name="Angst P."/>
        </authorList>
    </citation>
    <scope>NUCLEOTIDE SEQUENCE</scope>
    <source>
        <strain evidence="9">PB745_02</strain>
        <tissue evidence="9">Gill</tissue>
    </source>
</reference>
<evidence type="ECO:0000259" key="7">
    <source>
        <dbReference type="Pfam" id="PF17919"/>
    </source>
</evidence>
<evidence type="ECO:0000256" key="5">
    <source>
        <dbReference type="ARBA" id="ARBA00023268"/>
    </source>
</evidence>
<dbReference type="InterPro" id="IPR000477">
    <property type="entry name" value="RT_dom"/>
</dbReference>
<dbReference type="Pfam" id="PF22938">
    <property type="entry name" value="Integrase_p58_C"/>
    <property type="match status" value="1"/>
</dbReference>
<evidence type="ECO:0000259" key="8">
    <source>
        <dbReference type="Pfam" id="PF22938"/>
    </source>
</evidence>
<keyword evidence="1" id="KW-0808">Transferase</keyword>
<dbReference type="Gene3D" id="3.30.70.270">
    <property type="match status" value="1"/>
</dbReference>
<organism evidence="9 10">
    <name type="scientific">Petrolisthes manimaculis</name>
    <dbReference type="NCBI Taxonomy" id="1843537"/>
    <lineage>
        <taxon>Eukaryota</taxon>
        <taxon>Metazoa</taxon>
        <taxon>Ecdysozoa</taxon>
        <taxon>Arthropoda</taxon>
        <taxon>Crustacea</taxon>
        <taxon>Multicrustacea</taxon>
        <taxon>Malacostraca</taxon>
        <taxon>Eumalacostraca</taxon>
        <taxon>Eucarida</taxon>
        <taxon>Decapoda</taxon>
        <taxon>Pleocyemata</taxon>
        <taxon>Anomura</taxon>
        <taxon>Galatheoidea</taxon>
        <taxon>Porcellanidae</taxon>
        <taxon>Petrolisthes</taxon>
    </lineage>
</organism>
<evidence type="ECO:0008006" key="11">
    <source>
        <dbReference type="Google" id="ProtNLM"/>
    </source>
</evidence>
<keyword evidence="10" id="KW-1185">Reference proteome</keyword>
<keyword evidence="2" id="KW-0540">Nuclease</keyword>
<dbReference type="PANTHER" id="PTHR37984:SF5">
    <property type="entry name" value="PROTEIN NYNRIN-LIKE"/>
    <property type="match status" value="1"/>
</dbReference>
<dbReference type="CDD" id="cd09274">
    <property type="entry name" value="RNase_HI_RT_Ty3"/>
    <property type="match status" value="1"/>
</dbReference>
<dbReference type="Proteomes" id="UP001292094">
    <property type="component" value="Unassembled WGS sequence"/>
</dbReference>
<dbReference type="FunFam" id="3.10.20.370:FF:000001">
    <property type="entry name" value="Retrovirus-related Pol polyprotein from transposon 17.6-like protein"/>
    <property type="match status" value="1"/>
</dbReference>
<accession>A0AAE1PFU8</accession>
<dbReference type="Gene3D" id="3.10.10.10">
    <property type="entry name" value="HIV Type 1 Reverse Transcriptase, subunit A, domain 1"/>
    <property type="match status" value="1"/>
</dbReference>
<evidence type="ECO:0000259" key="6">
    <source>
        <dbReference type="Pfam" id="PF00078"/>
    </source>
</evidence>